<feature type="region of interest" description="Disordered" evidence="1">
    <location>
        <begin position="1"/>
        <end position="21"/>
    </location>
</feature>
<proteinExistence type="predicted"/>
<protein>
    <submittedName>
        <fullName evidence="2">Uncharacterized protein</fullName>
    </submittedName>
</protein>
<reference evidence="2 3" key="1">
    <citation type="submission" date="2018-03" db="EMBL/GenBank/DDBJ databases">
        <title>Draft Genome Sequences of the Obligatory Marine Myxobacteria Enhygromyxa salina SWB005.</title>
        <authorList>
            <person name="Poehlein A."/>
            <person name="Moghaddam J.A."/>
            <person name="Harms H."/>
            <person name="Alanjari M."/>
            <person name="Koenig G.M."/>
            <person name="Daniel R."/>
            <person name="Schaeberle T.F."/>
        </authorList>
    </citation>
    <scope>NUCLEOTIDE SEQUENCE [LARGE SCALE GENOMIC DNA]</scope>
    <source>
        <strain evidence="2 3">SWB005</strain>
    </source>
</reference>
<accession>A0A2S9YAM7</accession>
<feature type="region of interest" description="Disordered" evidence="1">
    <location>
        <begin position="50"/>
        <end position="84"/>
    </location>
</feature>
<evidence type="ECO:0000313" key="3">
    <source>
        <dbReference type="Proteomes" id="UP000237968"/>
    </source>
</evidence>
<gene>
    <name evidence="2" type="ORF">ENSA5_26620</name>
</gene>
<name>A0A2S9YAM7_9BACT</name>
<sequence length="102" mass="11507">MLSLPRQAGPRESDNTRLLIPDLKDPFAPGVRRVRSKTLDMYVPNDIRDPFRARRRPDNPRPPCVETTDDGTVVQTPGEGTAKLPECRPAAVDLRDPFTREN</sequence>
<organism evidence="2 3">
    <name type="scientific">Enhygromyxa salina</name>
    <dbReference type="NCBI Taxonomy" id="215803"/>
    <lineage>
        <taxon>Bacteria</taxon>
        <taxon>Pseudomonadati</taxon>
        <taxon>Myxococcota</taxon>
        <taxon>Polyangia</taxon>
        <taxon>Nannocystales</taxon>
        <taxon>Nannocystaceae</taxon>
        <taxon>Enhygromyxa</taxon>
    </lineage>
</organism>
<keyword evidence="3" id="KW-1185">Reference proteome</keyword>
<dbReference type="EMBL" id="PVNK01000131">
    <property type="protein sequence ID" value="PRQ02066.1"/>
    <property type="molecule type" value="Genomic_DNA"/>
</dbReference>
<evidence type="ECO:0000256" key="1">
    <source>
        <dbReference type="SAM" id="MobiDB-lite"/>
    </source>
</evidence>
<comment type="caution">
    <text evidence="2">The sequence shown here is derived from an EMBL/GenBank/DDBJ whole genome shotgun (WGS) entry which is preliminary data.</text>
</comment>
<dbReference type="OrthoDB" id="9977400at2"/>
<feature type="compositionally biased region" description="Basic and acidic residues" evidence="1">
    <location>
        <begin position="50"/>
        <end position="59"/>
    </location>
</feature>
<dbReference type="Proteomes" id="UP000237968">
    <property type="component" value="Unassembled WGS sequence"/>
</dbReference>
<evidence type="ECO:0000313" key="2">
    <source>
        <dbReference type="EMBL" id="PRQ02066.1"/>
    </source>
</evidence>
<dbReference type="AlphaFoldDB" id="A0A2S9YAM7"/>